<gene>
    <name evidence="1" type="ORF">CY34DRAFT_675743</name>
</gene>
<keyword evidence="2" id="KW-1185">Reference proteome</keyword>
<dbReference type="InParanoid" id="A0A0C9ZX41"/>
<evidence type="ECO:0000313" key="1">
    <source>
        <dbReference type="EMBL" id="KIK33946.1"/>
    </source>
</evidence>
<dbReference type="HOGENOM" id="CLU_3126035_0_0_1"/>
<dbReference type="EMBL" id="KN835838">
    <property type="protein sequence ID" value="KIK33946.1"/>
    <property type="molecule type" value="Genomic_DNA"/>
</dbReference>
<accession>A0A0C9ZX41</accession>
<dbReference type="AlphaFoldDB" id="A0A0C9ZX41"/>
<reference evidence="1 2" key="1">
    <citation type="submission" date="2014-04" db="EMBL/GenBank/DDBJ databases">
        <authorList>
            <consortium name="DOE Joint Genome Institute"/>
            <person name="Kuo A."/>
            <person name="Ruytinx J."/>
            <person name="Rineau F."/>
            <person name="Colpaert J."/>
            <person name="Kohler A."/>
            <person name="Nagy L.G."/>
            <person name="Floudas D."/>
            <person name="Copeland A."/>
            <person name="Barry K.W."/>
            <person name="Cichocki N."/>
            <person name="Veneault-Fourrey C."/>
            <person name="LaButti K."/>
            <person name="Lindquist E.A."/>
            <person name="Lipzen A."/>
            <person name="Lundell T."/>
            <person name="Morin E."/>
            <person name="Murat C."/>
            <person name="Sun H."/>
            <person name="Tunlid A."/>
            <person name="Henrissat B."/>
            <person name="Grigoriev I.V."/>
            <person name="Hibbett D.S."/>
            <person name="Martin F."/>
            <person name="Nordberg H.P."/>
            <person name="Cantor M.N."/>
            <person name="Hua S.X."/>
        </authorList>
    </citation>
    <scope>NUCLEOTIDE SEQUENCE [LARGE SCALE GENOMIC DNA]</scope>
    <source>
        <strain evidence="1 2">UH-Slu-Lm8-n1</strain>
    </source>
</reference>
<name>A0A0C9ZX41_9AGAM</name>
<reference evidence="2" key="2">
    <citation type="submission" date="2015-01" db="EMBL/GenBank/DDBJ databases">
        <title>Evolutionary Origins and Diversification of the Mycorrhizal Mutualists.</title>
        <authorList>
            <consortium name="DOE Joint Genome Institute"/>
            <consortium name="Mycorrhizal Genomics Consortium"/>
            <person name="Kohler A."/>
            <person name="Kuo A."/>
            <person name="Nagy L.G."/>
            <person name="Floudas D."/>
            <person name="Copeland A."/>
            <person name="Barry K.W."/>
            <person name="Cichocki N."/>
            <person name="Veneault-Fourrey C."/>
            <person name="LaButti K."/>
            <person name="Lindquist E.A."/>
            <person name="Lipzen A."/>
            <person name="Lundell T."/>
            <person name="Morin E."/>
            <person name="Murat C."/>
            <person name="Riley R."/>
            <person name="Ohm R."/>
            <person name="Sun H."/>
            <person name="Tunlid A."/>
            <person name="Henrissat B."/>
            <person name="Grigoriev I.V."/>
            <person name="Hibbett D.S."/>
            <person name="Martin F."/>
        </authorList>
    </citation>
    <scope>NUCLEOTIDE SEQUENCE [LARGE SCALE GENOMIC DNA]</scope>
    <source>
        <strain evidence="2">UH-Slu-Lm8-n1</strain>
    </source>
</reference>
<protein>
    <submittedName>
        <fullName evidence="1">Uncharacterized protein</fullName>
    </submittedName>
</protein>
<evidence type="ECO:0000313" key="2">
    <source>
        <dbReference type="Proteomes" id="UP000054485"/>
    </source>
</evidence>
<organism evidence="1 2">
    <name type="scientific">Suillus luteus UH-Slu-Lm8-n1</name>
    <dbReference type="NCBI Taxonomy" id="930992"/>
    <lineage>
        <taxon>Eukaryota</taxon>
        <taxon>Fungi</taxon>
        <taxon>Dikarya</taxon>
        <taxon>Basidiomycota</taxon>
        <taxon>Agaricomycotina</taxon>
        <taxon>Agaricomycetes</taxon>
        <taxon>Agaricomycetidae</taxon>
        <taxon>Boletales</taxon>
        <taxon>Suillineae</taxon>
        <taxon>Suillaceae</taxon>
        <taxon>Suillus</taxon>
    </lineage>
</organism>
<dbReference type="Proteomes" id="UP000054485">
    <property type="component" value="Unassembled WGS sequence"/>
</dbReference>
<proteinExistence type="predicted"/>
<sequence>MGPPVSPTHLWIHECPGVKRTPTSPPFPPAVLDVQSFEDEMTFNILVHCM</sequence>